<name>A0A6L2JQ68_TANCI</name>
<dbReference type="Gene3D" id="3.30.559.10">
    <property type="entry name" value="Chloramphenicol acetyltransferase-like domain"/>
    <property type="match status" value="1"/>
</dbReference>
<feature type="compositionally biased region" description="Polar residues" evidence="2">
    <location>
        <begin position="314"/>
        <end position="326"/>
    </location>
</feature>
<feature type="region of interest" description="Disordered" evidence="2">
    <location>
        <begin position="42"/>
        <end position="78"/>
    </location>
</feature>
<feature type="compositionally biased region" description="Basic and acidic residues" evidence="2">
    <location>
        <begin position="123"/>
        <end position="136"/>
    </location>
</feature>
<evidence type="ECO:0000256" key="1">
    <source>
        <dbReference type="ARBA" id="ARBA00009861"/>
    </source>
</evidence>
<dbReference type="InterPro" id="IPR050317">
    <property type="entry name" value="Plant_Fungal_Acyltransferase"/>
</dbReference>
<feature type="region of interest" description="Disordered" evidence="2">
    <location>
        <begin position="176"/>
        <end position="206"/>
    </location>
</feature>
<feature type="compositionally biased region" description="Basic and acidic residues" evidence="2">
    <location>
        <begin position="52"/>
        <end position="74"/>
    </location>
</feature>
<organism evidence="3">
    <name type="scientific">Tanacetum cinerariifolium</name>
    <name type="common">Dalmatian daisy</name>
    <name type="synonym">Chrysanthemum cinerariifolium</name>
    <dbReference type="NCBI Taxonomy" id="118510"/>
    <lineage>
        <taxon>Eukaryota</taxon>
        <taxon>Viridiplantae</taxon>
        <taxon>Streptophyta</taxon>
        <taxon>Embryophyta</taxon>
        <taxon>Tracheophyta</taxon>
        <taxon>Spermatophyta</taxon>
        <taxon>Magnoliopsida</taxon>
        <taxon>eudicotyledons</taxon>
        <taxon>Gunneridae</taxon>
        <taxon>Pentapetalae</taxon>
        <taxon>asterids</taxon>
        <taxon>campanulids</taxon>
        <taxon>Asterales</taxon>
        <taxon>Asteraceae</taxon>
        <taxon>Asteroideae</taxon>
        <taxon>Anthemideae</taxon>
        <taxon>Anthemidinae</taxon>
        <taxon>Tanacetum</taxon>
    </lineage>
</organism>
<dbReference type="Pfam" id="PF02458">
    <property type="entry name" value="Transferase"/>
    <property type="match status" value="1"/>
</dbReference>
<dbReference type="GO" id="GO:0016747">
    <property type="term" value="F:acyltransferase activity, transferring groups other than amino-acyl groups"/>
    <property type="evidence" value="ECO:0007669"/>
    <property type="project" value="TreeGrafter"/>
</dbReference>
<dbReference type="AlphaFoldDB" id="A0A6L2JQ68"/>
<feature type="region of interest" description="Disordered" evidence="2">
    <location>
        <begin position="123"/>
        <end position="147"/>
    </location>
</feature>
<accession>A0A6L2JQ68</accession>
<feature type="region of interest" description="Disordered" evidence="2">
    <location>
        <begin position="314"/>
        <end position="334"/>
    </location>
</feature>
<dbReference type="InterPro" id="IPR023213">
    <property type="entry name" value="CAT-like_dom_sf"/>
</dbReference>
<dbReference type="PANTHER" id="PTHR31642:SF243">
    <property type="entry name" value="HXXXD-TYPE ACYL-TRANSFERASE FAMILY PROTEIN-RELATED"/>
    <property type="match status" value="1"/>
</dbReference>
<evidence type="ECO:0000313" key="3">
    <source>
        <dbReference type="EMBL" id="GEU38789.1"/>
    </source>
</evidence>
<sequence length="421" mass="47117">MRGVNNPELTKRLNEHVPKTVEEMMTATTAFIRGETVVASQKKVHTPWKSQDQSKRHTFERRSDFQNKPKDGRWSNKFTPLTLMPKEIFVAQSGKFKPPPPMLRKQIEELVRAGKLSHFIKEIRQDKDQQKTEKGRSSQRQSRNHLYDTAVAKSDATEGYSDKLKKVREQTCSITNGEKAKSGPKTWLGTTSLGLESSPEPSHSSRHKRHLASMSLTPLSLHLIKGRPDSVLLIRPHGTDDLRHKLVVPNQVLGPDLAFSPLVMIQLTDFKCGGKSVGMSWSHVLGDAFSAAGFMNLWSQVSAGHYAAQPLTMAQKQAQPPDIQSPNPSPDPLSVKRVGPVGDLWSTSNKSKMETFSYHFSSSELIQVQAKICEEKQIPVFDCICVVIWQSLAKVRDGLGPNVVTICKTHRSLLKQDWCIA</sequence>
<comment type="caution">
    <text evidence="3">The sequence shown here is derived from an EMBL/GenBank/DDBJ whole genome shotgun (WGS) entry which is preliminary data.</text>
</comment>
<proteinExistence type="inferred from homology"/>
<comment type="similarity">
    <text evidence="1">Belongs to the plant acyltransferase family.</text>
</comment>
<gene>
    <name evidence="3" type="ORF">Tci_010767</name>
</gene>
<reference evidence="3" key="1">
    <citation type="journal article" date="2019" name="Sci. Rep.">
        <title>Draft genome of Tanacetum cinerariifolium, the natural source of mosquito coil.</title>
        <authorList>
            <person name="Yamashiro T."/>
            <person name="Shiraishi A."/>
            <person name="Satake H."/>
            <person name="Nakayama K."/>
        </authorList>
    </citation>
    <scope>NUCLEOTIDE SEQUENCE</scope>
</reference>
<protein>
    <submittedName>
        <fullName evidence="3">Protein eceriferum 26-like</fullName>
    </submittedName>
</protein>
<evidence type="ECO:0000256" key="2">
    <source>
        <dbReference type="SAM" id="MobiDB-lite"/>
    </source>
</evidence>
<dbReference type="EMBL" id="BKCJ010001094">
    <property type="protein sequence ID" value="GEU38789.1"/>
    <property type="molecule type" value="Genomic_DNA"/>
</dbReference>
<dbReference type="PANTHER" id="PTHR31642">
    <property type="entry name" value="TRICHOTHECENE 3-O-ACETYLTRANSFERASE"/>
    <property type="match status" value="1"/>
</dbReference>
<feature type="compositionally biased region" description="Low complexity" evidence="2">
    <location>
        <begin position="192"/>
        <end position="202"/>
    </location>
</feature>